<dbReference type="Proteomes" id="UP001597180">
    <property type="component" value="Unassembled WGS sequence"/>
</dbReference>
<dbReference type="RefSeq" id="WP_345585032.1">
    <property type="nucleotide sequence ID" value="NZ_BAABJG010000002.1"/>
</dbReference>
<evidence type="ECO:0000259" key="1">
    <source>
        <dbReference type="Pfam" id="PF04233"/>
    </source>
</evidence>
<accession>A0ABW3V189</accession>
<evidence type="ECO:0000313" key="3">
    <source>
        <dbReference type="Proteomes" id="UP001597180"/>
    </source>
</evidence>
<dbReference type="EMBL" id="JBHTLU010000065">
    <property type="protein sequence ID" value="MFD1225540.1"/>
    <property type="molecule type" value="Genomic_DNA"/>
</dbReference>
<sequence>MKSAEYWAKRMENLNEAQLAKGESYIKNMNAEYEKAMASIQKDIQVFYQRFAKNNEVDLATARQMLSAGQLKEFKWSVEEYIQKGRENAIDQRWMKELENASIRVRMSRLEALLLQMRQQVELLSAKHQTGTQLVLGDIYKDNYYRSIFELQKGKGLGSSFAKLDTRQTESLLATPWAPDGKNFSARIWEDRTKLVAELRTHLVQGLIRGDSSDKIISALSERMGVSRSSAARLVMTESAYFSGQSRLEAYKEMSVEEYKFTATLDLKTSSKCRGMDGKVFQISEAQVNVNYPPLHAHCRSTTIPNYEGNVGERAARDEDGKTYEVPGDITYTEWEKTHVNGAVEEPAGGGFNRRFNPKAAYHVDLPQMPEQVIETITEVNRSIARQGYKEGKEIMVILDSRGTELGRATGEINKVQFTQEIHDTLLEAPNHSVTLTHNHPRGTRINVKDIRNFSFYPSLKNILAVGHDGGVSYVSTAENMVDRVVFQEVMLRLGKEVTDILQNSKEYAMMSATAKSEYFDFQLLQAIVKELGWEYGEEFGEAKSDRRF</sequence>
<protein>
    <submittedName>
        <fullName evidence="2">Minor capsid protein</fullName>
    </submittedName>
</protein>
<keyword evidence="3" id="KW-1185">Reference proteome</keyword>
<dbReference type="NCBIfam" id="TIGR01641">
    <property type="entry name" value="phageSPP1_gp7"/>
    <property type="match status" value="1"/>
</dbReference>
<dbReference type="Pfam" id="PF04233">
    <property type="entry name" value="Phage_Mu_F"/>
    <property type="match status" value="1"/>
</dbReference>
<dbReference type="InterPro" id="IPR006528">
    <property type="entry name" value="Phage_head_morphogenesis_dom"/>
</dbReference>
<proteinExistence type="predicted"/>
<comment type="caution">
    <text evidence="2">The sequence shown here is derived from an EMBL/GenBank/DDBJ whole genome shotgun (WGS) entry which is preliminary data.</text>
</comment>
<feature type="domain" description="Phage head morphogenesis" evidence="1">
    <location>
        <begin position="198"/>
        <end position="304"/>
    </location>
</feature>
<reference evidence="3" key="1">
    <citation type="journal article" date="2019" name="Int. J. Syst. Evol. Microbiol.">
        <title>The Global Catalogue of Microorganisms (GCM) 10K type strain sequencing project: providing services to taxonomists for standard genome sequencing and annotation.</title>
        <authorList>
            <consortium name="The Broad Institute Genomics Platform"/>
            <consortium name="The Broad Institute Genome Sequencing Center for Infectious Disease"/>
            <person name="Wu L."/>
            <person name="Ma J."/>
        </authorList>
    </citation>
    <scope>NUCLEOTIDE SEQUENCE [LARGE SCALE GENOMIC DNA]</scope>
    <source>
        <strain evidence="3">CCUG 53270</strain>
    </source>
</reference>
<name>A0ABW3V189_9BACL</name>
<gene>
    <name evidence="2" type="ORF">ACFQ4B_36230</name>
</gene>
<evidence type="ECO:0000313" key="2">
    <source>
        <dbReference type="EMBL" id="MFD1225540.1"/>
    </source>
</evidence>
<organism evidence="2 3">
    <name type="scientific">Paenibacillus vulneris</name>
    <dbReference type="NCBI Taxonomy" id="1133364"/>
    <lineage>
        <taxon>Bacteria</taxon>
        <taxon>Bacillati</taxon>
        <taxon>Bacillota</taxon>
        <taxon>Bacilli</taxon>
        <taxon>Bacillales</taxon>
        <taxon>Paenibacillaceae</taxon>
        <taxon>Paenibacillus</taxon>
    </lineage>
</organism>